<dbReference type="InterPro" id="IPR018313">
    <property type="entry name" value="SBP_3_CS"/>
</dbReference>
<dbReference type="RefSeq" id="WP_221639887.1">
    <property type="nucleotide sequence ID" value="NZ_VFOZ01000001.1"/>
</dbReference>
<protein>
    <submittedName>
        <fullName evidence="9">Amino acid ABC transporter substrate-binding protein (PAAT family)</fullName>
    </submittedName>
</protein>
<dbReference type="InterPro" id="IPR001320">
    <property type="entry name" value="Iontro_rcpt_C"/>
</dbReference>
<keyword evidence="10" id="KW-1185">Reference proteome</keyword>
<evidence type="ECO:0000259" key="8">
    <source>
        <dbReference type="SMART" id="SM00079"/>
    </source>
</evidence>
<dbReference type="SUPFAM" id="SSF53850">
    <property type="entry name" value="Periplasmic binding protein-like II"/>
    <property type="match status" value="1"/>
</dbReference>
<evidence type="ECO:0000259" key="7">
    <source>
        <dbReference type="SMART" id="SM00062"/>
    </source>
</evidence>
<evidence type="ECO:0000256" key="2">
    <source>
        <dbReference type="ARBA" id="ARBA00010333"/>
    </source>
</evidence>
<dbReference type="SMART" id="SM00079">
    <property type="entry name" value="PBPe"/>
    <property type="match status" value="1"/>
</dbReference>
<dbReference type="GO" id="GO:0016020">
    <property type="term" value="C:membrane"/>
    <property type="evidence" value="ECO:0007669"/>
    <property type="project" value="InterPro"/>
</dbReference>
<comment type="subcellular location">
    <subcellularLocation>
        <location evidence="1">Cell envelope</location>
    </subcellularLocation>
</comment>
<dbReference type="PANTHER" id="PTHR35936:SF17">
    <property type="entry name" value="ARGININE-BINDING EXTRACELLULAR PROTEIN ARTP"/>
    <property type="match status" value="1"/>
</dbReference>
<dbReference type="CDD" id="cd01004">
    <property type="entry name" value="PBP2_MidA_like"/>
    <property type="match status" value="1"/>
</dbReference>
<evidence type="ECO:0000313" key="10">
    <source>
        <dbReference type="Proteomes" id="UP000316096"/>
    </source>
</evidence>
<dbReference type="GO" id="GO:0015276">
    <property type="term" value="F:ligand-gated monoatomic ion channel activity"/>
    <property type="evidence" value="ECO:0007669"/>
    <property type="project" value="InterPro"/>
</dbReference>
<dbReference type="PANTHER" id="PTHR35936">
    <property type="entry name" value="MEMBRANE-BOUND LYTIC MUREIN TRANSGLYCOSYLASE F"/>
    <property type="match status" value="1"/>
</dbReference>
<dbReference type="Proteomes" id="UP000316096">
    <property type="component" value="Unassembled WGS sequence"/>
</dbReference>
<reference evidence="9 10" key="1">
    <citation type="submission" date="2019-06" db="EMBL/GenBank/DDBJ databases">
        <title>Sequencing the genomes of 1000 actinobacteria strains.</title>
        <authorList>
            <person name="Klenk H.-P."/>
        </authorList>
    </citation>
    <scope>NUCLEOTIDE SEQUENCE [LARGE SCALE GENOMIC DNA]</scope>
    <source>
        <strain evidence="9 10">DSM 102200</strain>
    </source>
</reference>
<feature type="domain" description="Solute-binding protein family 3/N-terminal" evidence="7">
    <location>
        <begin position="48"/>
        <end position="286"/>
    </location>
</feature>
<dbReference type="GO" id="GO:0030313">
    <property type="term" value="C:cell envelope"/>
    <property type="evidence" value="ECO:0007669"/>
    <property type="project" value="UniProtKB-SubCell"/>
</dbReference>
<dbReference type="Pfam" id="PF00497">
    <property type="entry name" value="SBP_bac_3"/>
    <property type="match status" value="1"/>
</dbReference>
<evidence type="ECO:0000256" key="6">
    <source>
        <dbReference type="SAM" id="SignalP"/>
    </source>
</evidence>
<proteinExistence type="inferred from homology"/>
<organism evidence="9 10">
    <name type="scientific">Actinoallomurus bryophytorum</name>
    <dbReference type="NCBI Taxonomy" id="1490222"/>
    <lineage>
        <taxon>Bacteria</taxon>
        <taxon>Bacillati</taxon>
        <taxon>Actinomycetota</taxon>
        <taxon>Actinomycetes</taxon>
        <taxon>Streptosporangiales</taxon>
        <taxon>Thermomonosporaceae</taxon>
        <taxon>Actinoallomurus</taxon>
    </lineage>
</organism>
<sequence length="299" mass="31338">MYTGPLHRRGLAVGIAVIAGALALSACNAKTTTPGKKSALDTIKKNGKIVIATDASYAPNEFKQNGQIVGFDIDLGSAIAKKLGVTADFQDVKFDNILPALQSKKYDISLSSFTDNKQREQSFDFVTYFSAGTGLMVKTGNPEKLSPDDLSLCGKKIAVEKGTTQEDELTPKSSTKPDAGARVDKCKQGGKSAPTKVSLDDQNAANLALGNGRADAVLADSPVAAYAAKESGGKFEIAGKAYDTAPYGIAIPKNENELRDGIQKAIKDLITDGTYKQLTDKWGVSDGGITDPKVNGAAG</sequence>
<dbReference type="SMART" id="SM00062">
    <property type="entry name" value="PBPb"/>
    <property type="match status" value="1"/>
</dbReference>
<evidence type="ECO:0000256" key="5">
    <source>
        <dbReference type="SAM" id="MobiDB-lite"/>
    </source>
</evidence>
<evidence type="ECO:0000256" key="4">
    <source>
        <dbReference type="RuleBase" id="RU003744"/>
    </source>
</evidence>
<dbReference type="EMBL" id="VFOZ01000001">
    <property type="protein sequence ID" value="TQL95521.1"/>
    <property type="molecule type" value="Genomic_DNA"/>
</dbReference>
<dbReference type="Gene3D" id="3.40.190.10">
    <property type="entry name" value="Periplasmic binding protein-like II"/>
    <property type="match status" value="2"/>
</dbReference>
<accession>A0A543CEK6</accession>
<name>A0A543CEK6_9ACTN</name>
<gene>
    <name evidence="9" type="ORF">FB559_1024</name>
</gene>
<evidence type="ECO:0000256" key="1">
    <source>
        <dbReference type="ARBA" id="ARBA00004196"/>
    </source>
</evidence>
<feature type="domain" description="Ionotropic glutamate receptor C-terminal" evidence="8">
    <location>
        <begin position="49"/>
        <end position="285"/>
    </location>
</feature>
<feature type="region of interest" description="Disordered" evidence="5">
    <location>
        <begin position="163"/>
        <end position="196"/>
    </location>
</feature>
<dbReference type="AlphaFoldDB" id="A0A543CEK6"/>
<keyword evidence="3 6" id="KW-0732">Signal</keyword>
<evidence type="ECO:0000313" key="9">
    <source>
        <dbReference type="EMBL" id="TQL95521.1"/>
    </source>
</evidence>
<dbReference type="InterPro" id="IPR001638">
    <property type="entry name" value="Solute-binding_3/MltF_N"/>
</dbReference>
<dbReference type="PROSITE" id="PS01039">
    <property type="entry name" value="SBP_BACTERIAL_3"/>
    <property type="match status" value="1"/>
</dbReference>
<comment type="caution">
    <text evidence="9">The sequence shown here is derived from an EMBL/GenBank/DDBJ whole genome shotgun (WGS) entry which is preliminary data.</text>
</comment>
<comment type="similarity">
    <text evidence="2 4">Belongs to the bacterial solute-binding protein 3 family.</text>
</comment>
<evidence type="ECO:0000256" key="3">
    <source>
        <dbReference type="ARBA" id="ARBA00022729"/>
    </source>
</evidence>
<feature type="chain" id="PRO_5022185572" evidence="6">
    <location>
        <begin position="30"/>
        <end position="299"/>
    </location>
</feature>
<feature type="signal peptide" evidence="6">
    <location>
        <begin position="1"/>
        <end position="29"/>
    </location>
</feature>